<dbReference type="Proteomes" id="UP000663887">
    <property type="component" value="Unassembled WGS sequence"/>
</dbReference>
<dbReference type="InterPro" id="IPR047579">
    <property type="entry name" value="DD_CABYR_SP17"/>
</dbReference>
<dbReference type="CDD" id="cd12100">
    <property type="entry name" value="DD_CABYR_SP17"/>
    <property type="match status" value="1"/>
</dbReference>
<dbReference type="EMBL" id="CAJNRG010018497">
    <property type="protein sequence ID" value="CAF2258580.1"/>
    <property type="molecule type" value="Genomic_DNA"/>
</dbReference>
<dbReference type="SMART" id="SM00394">
    <property type="entry name" value="RIIa"/>
    <property type="match status" value="1"/>
</dbReference>
<dbReference type="GO" id="GO:0005516">
    <property type="term" value="F:calmodulin binding"/>
    <property type="evidence" value="ECO:0007669"/>
    <property type="project" value="TreeGrafter"/>
</dbReference>
<evidence type="ECO:0000313" key="2">
    <source>
        <dbReference type="EMBL" id="CAF2258580.1"/>
    </source>
</evidence>
<reference evidence="2" key="1">
    <citation type="submission" date="2021-02" db="EMBL/GenBank/DDBJ databases">
        <authorList>
            <person name="Nowell W R."/>
        </authorList>
    </citation>
    <scope>NUCLEOTIDE SEQUENCE</scope>
</reference>
<feature type="domain" description="RIIa" evidence="1">
    <location>
        <begin position="77"/>
        <end position="114"/>
    </location>
</feature>
<dbReference type="Pfam" id="PF02197">
    <property type="entry name" value="RIIa"/>
    <property type="match status" value="1"/>
</dbReference>
<accession>A0A817A802</accession>
<gene>
    <name evidence="2" type="ORF">XDN619_LOCUS35901</name>
</gene>
<evidence type="ECO:0000259" key="1">
    <source>
        <dbReference type="SMART" id="SM00394"/>
    </source>
</evidence>
<sequence>MCNVKAGTRRAKSAILSTLIIRGCVAHGRPIVDLLVEQSSQSILFLFSPYFFTLIIRITKLKIMVIPFSNTKLRVPQGFQSLLVGLSTETLRSQPRDIHEFAADYFEKLLRRRGKHFILFDLIAHDDVLFKIIIE</sequence>
<protein>
    <recommendedName>
        <fullName evidence="1">RIIa domain-containing protein</fullName>
    </recommendedName>
</protein>
<dbReference type="PANTHER" id="PTHR10699">
    <property type="entry name" value="NEUROMODULIN"/>
    <property type="match status" value="1"/>
</dbReference>
<dbReference type="InterPro" id="IPR003117">
    <property type="entry name" value="cAMP_dep_PK_reg_su_I/II_a/b"/>
</dbReference>
<dbReference type="SUPFAM" id="SSF47391">
    <property type="entry name" value="Dimerization-anchoring domain of cAMP-dependent PK regulatory subunit"/>
    <property type="match status" value="1"/>
</dbReference>
<evidence type="ECO:0000313" key="3">
    <source>
        <dbReference type="Proteomes" id="UP000663887"/>
    </source>
</evidence>
<dbReference type="AlphaFoldDB" id="A0A817A802"/>
<organism evidence="2 3">
    <name type="scientific">Rotaria magnacalcarata</name>
    <dbReference type="NCBI Taxonomy" id="392030"/>
    <lineage>
        <taxon>Eukaryota</taxon>
        <taxon>Metazoa</taxon>
        <taxon>Spiralia</taxon>
        <taxon>Gnathifera</taxon>
        <taxon>Rotifera</taxon>
        <taxon>Eurotatoria</taxon>
        <taxon>Bdelloidea</taxon>
        <taxon>Philodinida</taxon>
        <taxon>Philodinidae</taxon>
        <taxon>Rotaria</taxon>
    </lineage>
</organism>
<dbReference type="PANTHER" id="PTHR10699:SF11">
    <property type="entry name" value="IGLOO, ISOFORM A"/>
    <property type="match status" value="1"/>
</dbReference>
<dbReference type="Gene3D" id="1.20.890.10">
    <property type="entry name" value="cAMP-dependent protein kinase regulatory subunit, dimerization-anchoring domain"/>
    <property type="match status" value="1"/>
</dbReference>
<proteinExistence type="predicted"/>
<name>A0A817A802_9BILA</name>
<comment type="caution">
    <text evidence="2">The sequence shown here is derived from an EMBL/GenBank/DDBJ whole genome shotgun (WGS) entry which is preliminary data.</text>
</comment>